<dbReference type="GO" id="GO:0005886">
    <property type="term" value="C:plasma membrane"/>
    <property type="evidence" value="ECO:0007669"/>
    <property type="project" value="UniProtKB-SubCell"/>
</dbReference>
<keyword evidence="7 9" id="KW-0472">Membrane</keyword>
<protein>
    <recommendedName>
        <fullName evidence="9">TRAP transporter small permease protein</fullName>
    </recommendedName>
</protein>
<keyword evidence="12" id="KW-1185">Reference proteome</keyword>
<keyword evidence="4 9" id="KW-0997">Cell inner membrane</keyword>
<proteinExistence type="inferred from homology"/>
<evidence type="ECO:0000313" key="12">
    <source>
        <dbReference type="Proteomes" id="UP000433101"/>
    </source>
</evidence>
<evidence type="ECO:0000313" key="11">
    <source>
        <dbReference type="EMBL" id="MXN64892.1"/>
    </source>
</evidence>
<comment type="subunit">
    <text evidence="9">The complex comprises the extracytoplasmic solute receptor protein and the two transmembrane proteins.</text>
</comment>
<evidence type="ECO:0000256" key="1">
    <source>
        <dbReference type="ARBA" id="ARBA00004429"/>
    </source>
</evidence>
<evidence type="ECO:0000256" key="6">
    <source>
        <dbReference type="ARBA" id="ARBA00022989"/>
    </source>
</evidence>
<feature type="transmembrane region" description="Helical" evidence="9">
    <location>
        <begin position="71"/>
        <end position="93"/>
    </location>
</feature>
<name>A0A7X3S7L6_9HYPH</name>
<evidence type="ECO:0000256" key="7">
    <source>
        <dbReference type="ARBA" id="ARBA00023136"/>
    </source>
</evidence>
<evidence type="ECO:0000256" key="9">
    <source>
        <dbReference type="RuleBase" id="RU369079"/>
    </source>
</evidence>
<evidence type="ECO:0000256" key="8">
    <source>
        <dbReference type="ARBA" id="ARBA00038436"/>
    </source>
</evidence>
<dbReference type="AlphaFoldDB" id="A0A7X3S7L6"/>
<feature type="transmembrane region" description="Helical" evidence="9">
    <location>
        <begin position="168"/>
        <end position="189"/>
    </location>
</feature>
<dbReference type="EMBL" id="WUMV01000003">
    <property type="protein sequence ID" value="MXN64892.1"/>
    <property type="molecule type" value="Genomic_DNA"/>
</dbReference>
<dbReference type="Proteomes" id="UP000433101">
    <property type="component" value="Unassembled WGS sequence"/>
</dbReference>
<dbReference type="GO" id="GO:0015740">
    <property type="term" value="P:C4-dicarboxylate transport"/>
    <property type="evidence" value="ECO:0007669"/>
    <property type="project" value="TreeGrafter"/>
</dbReference>
<keyword evidence="6 9" id="KW-1133">Transmembrane helix</keyword>
<feature type="transmembrane region" description="Helical" evidence="9">
    <location>
        <begin position="42"/>
        <end position="65"/>
    </location>
</feature>
<keyword evidence="3" id="KW-1003">Cell membrane</keyword>
<accession>A0A7X3S7L6</accession>
<gene>
    <name evidence="11" type="ORF">GR183_08230</name>
</gene>
<keyword evidence="2 9" id="KW-0813">Transport</keyword>
<dbReference type="InterPro" id="IPR007387">
    <property type="entry name" value="TRAP_DctQ"/>
</dbReference>
<comment type="similarity">
    <text evidence="8 9">Belongs to the TRAP transporter small permease family.</text>
</comment>
<reference evidence="11 12" key="1">
    <citation type="submission" date="2019-12" db="EMBL/GenBank/DDBJ databases">
        <authorList>
            <person name="Li M."/>
        </authorList>
    </citation>
    <scope>NUCLEOTIDE SEQUENCE [LARGE SCALE GENOMIC DNA]</scope>
    <source>
        <strain evidence="11 12">GBMRC 2046</strain>
    </source>
</reference>
<evidence type="ECO:0000256" key="2">
    <source>
        <dbReference type="ARBA" id="ARBA00022448"/>
    </source>
</evidence>
<evidence type="ECO:0000259" key="10">
    <source>
        <dbReference type="Pfam" id="PF04290"/>
    </source>
</evidence>
<dbReference type="PANTHER" id="PTHR35011">
    <property type="entry name" value="2,3-DIKETO-L-GULONATE TRAP TRANSPORTER SMALL PERMEASE PROTEIN YIAM"/>
    <property type="match status" value="1"/>
</dbReference>
<comment type="function">
    <text evidence="9">Part of the tripartite ATP-independent periplasmic (TRAP) transport system.</text>
</comment>
<keyword evidence="5 9" id="KW-0812">Transmembrane</keyword>
<dbReference type="InterPro" id="IPR055348">
    <property type="entry name" value="DctQ"/>
</dbReference>
<comment type="caution">
    <text evidence="11">The sequence shown here is derived from an EMBL/GenBank/DDBJ whole genome shotgun (WGS) entry which is preliminary data.</text>
</comment>
<feature type="transmembrane region" description="Helical" evidence="9">
    <location>
        <begin position="114"/>
        <end position="135"/>
    </location>
</feature>
<organism evidence="11 12">
    <name type="scientific">Stappia sediminis</name>
    <dbReference type="NCBI Taxonomy" id="2692190"/>
    <lineage>
        <taxon>Bacteria</taxon>
        <taxon>Pseudomonadati</taxon>
        <taxon>Pseudomonadota</taxon>
        <taxon>Alphaproteobacteria</taxon>
        <taxon>Hyphomicrobiales</taxon>
        <taxon>Stappiaceae</taxon>
        <taxon>Stappia</taxon>
    </lineage>
</organism>
<feature type="domain" description="Tripartite ATP-independent periplasmic transporters DctQ component" evidence="10">
    <location>
        <begin position="52"/>
        <end position="187"/>
    </location>
</feature>
<sequence length="199" mass="21747">MSDPQTRPPVDRGADGEAGEREIKRAVPEAGLIGRAIDRLGIVFALGIVAAMAILIMEVVLRYAFNAPTIWAHETTIFLCAIAFVYGGLYSAARDSHIRVVLVYDYVPKSVRRVLDVCISLACMVAALFFAYASVLMVEKAVLLPDGSFRLETSGSAWNPPTPALLKIFLLIVMGVMALQFLVLSWNYARGQRANKDKA</sequence>
<evidence type="ECO:0000256" key="4">
    <source>
        <dbReference type="ARBA" id="ARBA00022519"/>
    </source>
</evidence>
<dbReference type="GO" id="GO:0022857">
    <property type="term" value="F:transmembrane transporter activity"/>
    <property type="evidence" value="ECO:0007669"/>
    <property type="project" value="UniProtKB-UniRule"/>
</dbReference>
<evidence type="ECO:0000256" key="5">
    <source>
        <dbReference type="ARBA" id="ARBA00022692"/>
    </source>
</evidence>
<comment type="subcellular location">
    <subcellularLocation>
        <location evidence="1 9">Cell inner membrane</location>
        <topology evidence="1 9">Multi-pass membrane protein</topology>
    </subcellularLocation>
</comment>
<evidence type="ECO:0000256" key="3">
    <source>
        <dbReference type="ARBA" id="ARBA00022475"/>
    </source>
</evidence>
<dbReference type="PANTHER" id="PTHR35011:SF10">
    <property type="entry name" value="TRAP TRANSPORTER SMALL PERMEASE PROTEIN"/>
    <property type="match status" value="1"/>
</dbReference>
<dbReference type="Pfam" id="PF04290">
    <property type="entry name" value="DctQ"/>
    <property type="match status" value="1"/>
</dbReference>
<dbReference type="RefSeq" id="WP_160775129.1">
    <property type="nucleotide sequence ID" value="NZ_WUMV01000003.1"/>
</dbReference>